<dbReference type="EMBL" id="JYDH01000007">
    <property type="protein sequence ID" value="KRY41539.1"/>
    <property type="molecule type" value="Genomic_DNA"/>
</dbReference>
<feature type="non-terminal residue" evidence="1">
    <location>
        <position position="64"/>
    </location>
</feature>
<sequence length="64" mass="7245">LHRSCSFSSVVSSFSNEKEERMQSKHKRKLATSIGMMYIAFGNHSFVHSHNIYATLISQIALSN</sequence>
<accession>A0A0V1BYN6</accession>
<dbReference type="AlphaFoldDB" id="A0A0V1BYN6"/>
<evidence type="ECO:0000313" key="2">
    <source>
        <dbReference type="Proteomes" id="UP000054776"/>
    </source>
</evidence>
<reference evidence="1 2" key="1">
    <citation type="submission" date="2015-01" db="EMBL/GenBank/DDBJ databases">
        <title>Evolution of Trichinella species and genotypes.</title>
        <authorList>
            <person name="Korhonen P.K."/>
            <person name="Edoardo P."/>
            <person name="Giuseppe L.R."/>
            <person name="Gasser R.B."/>
        </authorList>
    </citation>
    <scope>NUCLEOTIDE SEQUENCE [LARGE SCALE GENOMIC DNA]</scope>
    <source>
        <strain evidence="1">ISS3</strain>
    </source>
</reference>
<dbReference type="InParanoid" id="A0A0V1BYN6"/>
<gene>
    <name evidence="1" type="ORF">T01_15900</name>
</gene>
<comment type="caution">
    <text evidence="1">The sequence shown here is derived from an EMBL/GenBank/DDBJ whole genome shotgun (WGS) entry which is preliminary data.</text>
</comment>
<feature type="non-terminal residue" evidence="1">
    <location>
        <position position="1"/>
    </location>
</feature>
<name>A0A0V1BYN6_TRISP</name>
<dbReference type="OrthoDB" id="5920670at2759"/>
<proteinExistence type="predicted"/>
<dbReference type="Proteomes" id="UP000054776">
    <property type="component" value="Unassembled WGS sequence"/>
</dbReference>
<evidence type="ECO:0000313" key="1">
    <source>
        <dbReference type="EMBL" id="KRY41539.1"/>
    </source>
</evidence>
<organism evidence="1 2">
    <name type="scientific">Trichinella spiralis</name>
    <name type="common">Trichina worm</name>
    <dbReference type="NCBI Taxonomy" id="6334"/>
    <lineage>
        <taxon>Eukaryota</taxon>
        <taxon>Metazoa</taxon>
        <taxon>Ecdysozoa</taxon>
        <taxon>Nematoda</taxon>
        <taxon>Enoplea</taxon>
        <taxon>Dorylaimia</taxon>
        <taxon>Trichinellida</taxon>
        <taxon>Trichinellidae</taxon>
        <taxon>Trichinella</taxon>
    </lineage>
</organism>
<protein>
    <submittedName>
        <fullName evidence="1">Uncharacterized protein</fullName>
    </submittedName>
</protein>
<keyword evidence="2" id="KW-1185">Reference proteome</keyword>